<keyword evidence="1" id="KW-0812">Transmembrane</keyword>
<dbReference type="Proteomes" id="UP000001542">
    <property type="component" value="Unassembled WGS sequence"/>
</dbReference>
<feature type="transmembrane region" description="Helical" evidence="1">
    <location>
        <begin position="55"/>
        <end position="73"/>
    </location>
</feature>
<gene>
    <name evidence="2" type="ORF">TVAG_474450</name>
</gene>
<keyword evidence="3" id="KW-1185">Reference proteome</keyword>
<reference evidence="2" key="1">
    <citation type="submission" date="2006-10" db="EMBL/GenBank/DDBJ databases">
        <authorList>
            <person name="Amadeo P."/>
            <person name="Zhao Q."/>
            <person name="Wortman J."/>
            <person name="Fraser-Liggett C."/>
            <person name="Carlton J."/>
        </authorList>
    </citation>
    <scope>NUCLEOTIDE SEQUENCE</scope>
    <source>
        <strain evidence="2">G3</strain>
    </source>
</reference>
<dbReference type="VEuPathDB" id="TrichDB:TVAG_474450"/>
<evidence type="ECO:0000313" key="3">
    <source>
        <dbReference type="Proteomes" id="UP000001542"/>
    </source>
</evidence>
<dbReference type="InParanoid" id="A2ESY1"/>
<dbReference type="RefSeq" id="XP_001316462.1">
    <property type="nucleotide sequence ID" value="XM_001316427.1"/>
</dbReference>
<feature type="transmembrane region" description="Helical" evidence="1">
    <location>
        <begin position="29"/>
        <end position="49"/>
    </location>
</feature>
<dbReference type="KEGG" id="tva:4762093"/>
<dbReference type="EMBL" id="DS113481">
    <property type="protein sequence ID" value="EAY04239.1"/>
    <property type="molecule type" value="Genomic_DNA"/>
</dbReference>
<name>A2ESY1_TRIV3</name>
<organism evidence="2 3">
    <name type="scientific">Trichomonas vaginalis (strain ATCC PRA-98 / G3)</name>
    <dbReference type="NCBI Taxonomy" id="412133"/>
    <lineage>
        <taxon>Eukaryota</taxon>
        <taxon>Metamonada</taxon>
        <taxon>Parabasalia</taxon>
        <taxon>Trichomonadida</taxon>
        <taxon>Trichomonadidae</taxon>
        <taxon>Trichomonas</taxon>
    </lineage>
</organism>
<evidence type="ECO:0000256" key="1">
    <source>
        <dbReference type="SAM" id="Phobius"/>
    </source>
</evidence>
<keyword evidence="1" id="KW-1133">Transmembrane helix</keyword>
<dbReference type="AlphaFoldDB" id="A2ESY1"/>
<proteinExistence type="predicted"/>
<protein>
    <submittedName>
        <fullName evidence="2">Uncharacterized protein</fullName>
    </submittedName>
</protein>
<keyword evidence="1" id="KW-0472">Membrane</keyword>
<evidence type="ECO:0000313" key="2">
    <source>
        <dbReference type="EMBL" id="EAY04239.1"/>
    </source>
</evidence>
<accession>A2ESY1</accession>
<sequence>MFSSTALRMQEYDDTNPELFKFLVSSRGITYIALAGLFVFISATLVLNFLGETAIMYYGVAVLASFFFIRHIVGENKIRMSSQIAANHVKCQ</sequence>
<reference evidence="2" key="2">
    <citation type="journal article" date="2007" name="Science">
        <title>Draft genome sequence of the sexually transmitted pathogen Trichomonas vaginalis.</title>
        <authorList>
            <person name="Carlton J.M."/>
            <person name="Hirt R.P."/>
            <person name="Silva J.C."/>
            <person name="Delcher A.L."/>
            <person name="Schatz M."/>
            <person name="Zhao Q."/>
            <person name="Wortman J.R."/>
            <person name="Bidwell S.L."/>
            <person name="Alsmark U.C.M."/>
            <person name="Besteiro S."/>
            <person name="Sicheritz-Ponten T."/>
            <person name="Noel C.J."/>
            <person name="Dacks J.B."/>
            <person name="Foster P.G."/>
            <person name="Simillion C."/>
            <person name="Van de Peer Y."/>
            <person name="Miranda-Saavedra D."/>
            <person name="Barton G.J."/>
            <person name="Westrop G.D."/>
            <person name="Mueller S."/>
            <person name="Dessi D."/>
            <person name="Fiori P.L."/>
            <person name="Ren Q."/>
            <person name="Paulsen I."/>
            <person name="Zhang H."/>
            <person name="Bastida-Corcuera F.D."/>
            <person name="Simoes-Barbosa A."/>
            <person name="Brown M.T."/>
            <person name="Hayes R.D."/>
            <person name="Mukherjee M."/>
            <person name="Okumura C.Y."/>
            <person name="Schneider R."/>
            <person name="Smith A.J."/>
            <person name="Vanacova S."/>
            <person name="Villalvazo M."/>
            <person name="Haas B.J."/>
            <person name="Pertea M."/>
            <person name="Feldblyum T.V."/>
            <person name="Utterback T.R."/>
            <person name="Shu C.L."/>
            <person name="Osoegawa K."/>
            <person name="de Jong P.J."/>
            <person name="Hrdy I."/>
            <person name="Horvathova L."/>
            <person name="Zubacova Z."/>
            <person name="Dolezal P."/>
            <person name="Malik S.B."/>
            <person name="Logsdon J.M. Jr."/>
            <person name="Henze K."/>
            <person name="Gupta A."/>
            <person name="Wang C.C."/>
            <person name="Dunne R.L."/>
            <person name="Upcroft J.A."/>
            <person name="Upcroft P."/>
            <person name="White O."/>
            <person name="Salzberg S.L."/>
            <person name="Tang P."/>
            <person name="Chiu C.-H."/>
            <person name="Lee Y.-S."/>
            <person name="Embley T.M."/>
            <person name="Coombs G.H."/>
            <person name="Mottram J.C."/>
            <person name="Tachezy J."/>
            <person name="Fraser-Liggett C.M."/>
            <person name="Johnson P.J."/>
        </authorList>
    </citation>
    <scope>NUCLEOTIDE SEQUENCE [LARGE SCALE GENOMIC DNA]</scope>
    <source>
        <strain evidence="2">G3</strain>
    </source>
</reference>
<dbReference type="VEuPathDB" id="TrichDB:TVAGG3_0191720"/>